<keyword evidence="2 5" id="KW-0812">Transmembrane</keyword>
<name>A0A0S6UAW4_NEOTH</name>
<evidence type="ECO:0000256" key="3">
    <source>
        <dbReference type="ARBA" id="ARBA00022989"/>
    </source>
</evidence>
<dbReference type="Pfam" id="PF00146">
    <property type="entry name" value="NADHdh"/>
    <property type="match status" value="1"/>
</dbReference>
<dbReference type="InterPro" id="IPR018086">
    <property type="entry name" value="NADH_UbQ_OxRdtase_su1_CS"/>
</dbReference>
<protein>
    <submittedName>
        <fullName evidence="6">Formate hydrogenlyase subunit 4</fullName>
    </submittedName>
</protein>
<dbReference type="InterPro" id="IPR052561">
    <property type="entry name" value="ComplexI_Subunit1"/>
</dbReference>
<dbReference type="GO" id="GO:0005886">
    <property type="term" value="C:plasma membrane"/>
    <property type="evidence" value="ECO:0007669"/>
    <property type="project" value="TreeGrafter"/>
</dbReference>
<dbReference type="PANTHER" id="PTHR43359:SF1">
    <property type="entry name" value="FORMATE HYDROGENLYASE SUBUNIT 4-RELATED"/>
    <property type="match status" value="1"/>
</dbReference>
<feature type="transmembrane region" description="Helical" evidence="5">
    <location>
        <begin position="259"/>
        <end position="279"/>
    </location>
</feature>
<dbReference type="RefSeq" id="WP_036371394.1">
    <property type="nucleotide sequence ID" value="NZ_DF238840.1"/>
</dbReference>
<feature type="transmembrane region" description="Helical" evidence="5">
    <location>
        <begin position="6"/>
        <end position="31"/>
    </location>
</feature>
<evidence type="ECO:0000256" key="4">
    <source>
        <dbReference type="ARBA" id="ARBA00023136"/>
    </source>
</evidence>
<accession>A0A0S6UAW4</accession>
<reference evidence="6" key="1">
    <citation type="journal article" date="2014" name="Gene">
        <title>Genome-guided analysis of transformation efficiency and carbon dioxide assimilation by Moorella thermoacetica Y72.</title>
        <authorList>
            <person name="Tsukahara K."/>
            <person name="Kita A."/>
            <person name="Nakashimada Y."/>
            <person name="Hoshino T."/>
            <person name="Murakami K."/>
        </authorList>
    </citation>
    <scope>NUCLEOTIDE SEQUENCE [LARGE SCALE GENOMIC DNA]</scope>
    <source>
        <strain evidence="6">Y72</strain>
    </source>
</reference>
<proteinExistence type="predicted"/>
<evidence type="ECO:0000256" key="2">
    <source>
        <dbReference type="ARBA" id="ARBA00022692"/>
    </source>
</evidence>
<evidence type="ECO:0000256" key="1">
    <source>
        <dbReference type="ARBA" id="ARBA00004141"/>
    </source>
</evidence>
<feature type="transmembrane region" description="Helical" evidence="5">
    <location>
        <begin position="101"/>
        <end position="123"/>
    </location>
</feature>
<dbReference type="AlphaFoldDB" id="A0A0S6UAW4"/>
<comment type="subcellular location">
    <subcellularLocation>
        <location evidence="1">Membrane</location>
        <topology evidence="1">Multi-pass membrane protein</topology>
    </subcellularLocation>
</comment>
<dbReference type="PROSITE" id="PS00668">
    <property type="entry name" value="COMPLEX1_ND1_2"/>
    <property type="match status" value="1"/>
</dbReference>
<feature type="transmembrane region" description="Helical" evidence="5">
    <location>
        <begin position="175"/>
        <end position="193"/>
    </location>
</feature>
<sequence>MPGIKLFLVGLMQALLVLLVAPLFAGLTRVLRARLHSRKGASIFQDYRDIFKLIKRQEVVPAQASWVFRFTPYVVMATTLLIAMVIPILTLQSPLGMAGDLIAVVYLFALLRFFFAVAGLDSGSGFAGIGASREMVLAILVEPTIILVLFVVALLTGSTDLGAISQKVAFGSISYYRPAVWLGMLAFAVATFIETGKLPFDLAEAEQELQEGPLTEYSGRSLAILKWSLSMKQVVVIALFLAVFFPFGSAAAVSTSSLLVSAAAFLLKVTGFYVIAALMENSSARLIIYKAPEVTWLAFGIALLSFVFYLVNV</sequence>
<dbReference type="InterPro" id="IPR001694">
    <property type="entry name" value="NADH_UbQ_OxRdtase_su1/FPO"/>
</dbReference>
<organism evidence="6">
    <name type="scientific">Moorella thermoacetica Y72</name>
    <dbReference type="NCBI Taxonomy" id="1325331"/>
    <lineage>
        <taxon>Bacteria</taxon>
        <taxon>Bacillati</taxon>
        <taxon>Bacillota</taxon>
        <taxon>Clostridia</taxon>
        <taxon>Neomoorellales</taxon>
        <taxon>Neomoorellaceae</taxon>
        <taxon>Neomoorella</taxon>
    </lineage>
</organism>
<keyword evidence="4 5" id="KW-0472">Membrane</keyword>
<dbReference type="Proteomes" id="UP000063718">
    <property type="component" value="Unassembled WGS sequence"/>
</dbReference>
<dbReference type="PANTHER" id="PTHR43359">
    <property type="entry name" value="FORMATE HYDROGENLYASE SUBUNIT 4"/>
    <property type="match status" value="1"/>
</dbReference>
<dbReference type="EMBL" id="DF238840">
    <property type="protein sequence ID" value="GAF25412.1"/>
    <property type="molecule type" value="Genomic_DNA"/>
</dbReference>
<gene>
    <name evidence="6" type="ORF">MTY_0745</name>
</gene>
<keyword evidence="6" id="KW-0456">Lyase</keyword>
<evidence type="ECO:0000313" key="6">
    <source>
        <dbReference type="EMBL" id="GAF25412.1"/>
    </source>
</evidence>
<evidence type="ECO:0000256" key="5">
    <source>
        <dbReference type="SAM" id="Phobius"/>
    </source>
</evidence>
<feature type="transmembrane region" description="Helical" evidence="5">
    <location>
        <begin position="135"/>
        <end position="155"/>
    </location>
</feature>
<feature type="transmembrane region" description="Helical" evidence="5">
    <location>
        <begin position="291"/>
        <end position="311"/>
    </location>
</feature>
<feature type="transmembrane region" description="Helical" evidence="5">
    <location>
        <begin position="66"/>
        <end position="89"/>
    </location>
</feature>
<keyword evidence="3 5" id="KW-1133">Transmembrane helix</keyword>
<dbReference type="GO" id="GO:0016829">
    <property type="term" value="F:lyase activity"/>
    <property type="evidence" value="ECO:0007669"/>
    <property type="project" value="UniProtKB-KW"/>
</dbReference>
<feature type="transmembrane region" description="Helical" evidence="5">
    <location>
        <begin position="234"/>
        <end position="253"/>
    </location>
</feature>